<dbReference type="Gene3D" id="2.60.120.260">
    <property type="entry name" value="Galactose-binding domain-like"/>
    <property type="match status" value="1"/>
</dbReference>
<reference evidence="1" key="1">
    <citation type="submission" date="2018-05" db="EMBL/GenBank/DDBJ databases">
        <authorList>
            <person name="Lanie J.A."/>
            <person name="Ng W.-L."/>
            <person name="Kazmierczak K.M."/>
            <person name="Andrzejewski T.M."/>
            <person name="Davidsen T.M."/>
            <person name="Wayne K.J."/>
            <person name="Tettelin H."/>
            <person name="Glass J.I."/>
            <person name="Rusch D."/>
            <person name="Podicherti R."/>
            <person name="Tsui H.-C.T."/>
            <person name="Winkler M.E."/>
        </authorList>
    </citation>
    <scope>NUCLEOTIDE SEQUENCE</scope>
</reference>
<name>A0A382X417_9ZZZZ</name>
<accession>A0A382X417</accession>
<organism evidence="1">
    <name type="scientific">marine metagenome</name>
    <dbReference type="NCBI Taxonomy" id="408172"/>
    <lineage>
        <taxon>unclassified sequences</taxon>
        <taxon>metagenomes</taxon>
        <taxon>ecological metagenomes</taxon>
    </lineage>
</organism>
<dbReference type="EMBL" id="UINC01164874">
    <property type="protein sequence ID" value="SVD65946.1"/>
    <property type="molecule type" value="Genomic_DNA"/>
</dbReference>
<feature type="non-terminal residue" evidence="1">
    <location>
        <position position="224"/>
    </location>
</feature>
<protein>
    <submittedName>
        <fullName evidence="1">Uncharacterized protein</fullName>
    </submittedName>
</protein>
<dbReference type="AlphaFoldDB" id="A0A382X417"/>
<sequence length="224" mass="24879">MNCQRHPCYPLRLAVCLVLLSGAVIRSTGYAVDAAPKNLARDAKISATSERTEQKLVATSVADGRIAPQGSGMLEFLPEDKPAQSWAVNGEEAKGKGELRFQWKQPVEVDQIVYFGRTPWLVQECFKDYEIYLNDDKDPVVKGTFEMKHGPQRVRFPRNSIRRLTIRFLNSYGGPNPGAAEVLVLGEDVSDRVLAALAPADPPTVPAWKKLAEHHIVWNSPSQD</sequence>
<evidence type="ECO:0000313" key="1">
    <source>
        <dbReference type="EMBL" id="SVD65946.1"/>
    </source>
</evidence>
<gene>
    <name evidence="1" type="ORF">METZ01_LOCUS418800</name>
</gene>
<proteinExistence type="predicted"/>